<feature type="compositionally biased region" description="Pro residues" evidence="6">
    <location>
        <begin position="1178"/>
        <end position="1189"/>
    </location>
</feature>
<protein>
    <recommendedName>
        <fullName evidence="7">TOG domain-containing protein</fullName>
    </recommendedName>
</protein>
<keyword evidence="2" id="KW-0963">Cytoplasm</keyword>
<dbReference type="GO" id="GO:0008017">
    <property type="term" value="F:microtubule binding"/>
    <property type="evidence" value="ECO:0007669"/>
    <property type="project" value="TreeGrafter"/>
</dbReference>
<dbReference type="PANTHER" id="PTHR21567">
    <property type="entry name" value="CLASP"/>
    <property type="match status" value="1"/>
</dbReference>
<keyword evidence="4" id="KW-0206">Cytoskeleton</keyword>
<feature type="region of interest" description="Disordered" evidence="6">
    <location>
        <begin position="836"/>
        <end position="857"/>
    </location>
</feature>
<evidence type="ECO:0000256" key="4">
    <source>
        <dbReference type="ARBA" id="ARBA00023212"/>
    </source>
</evidence>
<dbReference type="EMBL" id="BMAR01000010">
    <property type="protein sequence ID" value="GFR45537.1"/>
    <property type="molecule type" value="Genomic_DNA"/>
</dbReference>
<dbReference type="PROSITE" id="PS50077">
    <property type="entry name" value="HEAT_REPEAT"/>
    <property type="match status" value="1"/>
</dbReference>
<evidence type="ECO:0000259" key="7">
    <source>
        <dbReference type="SMART" id="SM01349"/>
    </source>
</evidence>
<gene>
    <name evidence="8" type="ORF">Agub_g6930</name>
</gene>
<comment type="subcellular location">
    <subcellularLocation>
        <location evidence="1">Cytoplasm</location>
        <location evidence="1">Cytoskeleton</location>
    </subcellularLocation>
</comment>
<dbReference type="Pfam" id="PF12348">
    <property type="entry name" value="CLASP_N"/>
    <property type="match status" value="1"/>
</dbReference>
<dbReference type="InterPro" id="IPR024395">
    <property type="entry name" value="CLASP_N_dom"/>
</dbReference>
<feature type="compositionally biased region" description="Low complexity" evidence="6">
    <location>
        <begin position="1092"/>
        <end position="1104"/>
    </location>
</feature>
<feature type="domain" description="TOG" evidence="7">
    <location>
        <begin position="7"/>
        <end position="225"/>
    </location>
</feature>
<dbReference type="InterPro" id="IPR016024">
    <property type="entry name" value="ARM-type_fold"/>
</dbReference>
<dbReference type="PANTHER" id="PTHR21567:SF9">
    <property type="entry name" value="CLIP-ASSOCIATING PROTEIN"/>
    <property type="match status" value="1"/>
</dbReference>
<feature type="region of interest" description="Disordered" evidence="6">
    <location>
        <begin position="602"/>
        <end position="689"/>
    </location>
</feature>
<feature type="repeat" description="HEAT" evidence="5">
    <location>
        <begin position="85"/>
        <end position="123"/>
    </location>
</feature>
<dbReference type="InterPro" id="IPR034085">
    <property type="entry name" value="TOG"/>
</dbReference>
<evidence type="ECO:0000313" key="8">
    <source>
        <dbReference type="EMBL" id="GFR45537.1"/>
    </source>
</evidence>
<dbReference type="Proteomes" id="UP001054857">
    <property type="component" value="Unassembled WGS sequence"/>
</dbReference>
<feature type="region of interest" description="Disordered" evidence="6">
    <location>
        <begin position="239"/>
        <end position="324"/>
    </location>
</feature>
<dbReference type="InterPro" id="IPR011989">
    <property type="entry name" value="ARM-like"/>
</dbReference>
<evidence type="ECO:0000256" key="5">
    <source>
        <dbReference type="PROSITE-ProRule" id="PRU00103"/>
    </source>
</evidence>
<feature type="region of interest" description="Disordered" evidence="6">
    <location>
        <begin position="1205"/>
        <end position="1225"/>
    </location>
</feature>
<accession>A0AAD3DRZ9</accession>
<proteinExistence type="predicted"/>
<feature type="compositionally biased region" description="Low complexity" evidence="6">
    <location>
        <begin position="636"/>
        <end position="646"/>
    </location>
</feature>
<dbReference type="SMART" id="SM01349">
    <property type="entry name" value="TOG"/>
    <property type="match status" value="3"/>
</dbReference>
<organism evidence="8 9">
    <name type="scientific">Astrephomene gubernaculifera</name>
    <dbReference type="NCBI Taxonomy" id="47775"/>
    <lineage>
        <taxon>Eukaryota</taxon>
        <taxon>Viridiplantae</taxon>
        <taxon>Chlorophyta</taxon>
        <taxon>core chlorophytes</taxon>
        <taxon>Chlorophyceae</taxon>
        <taxon>CS clade</taxon>
        <taxon>Chlamydomonadales</taxon>
        <taxon>Astrephomenaceae</taxon>
        <taxon>Astrephomene</taxon>
    </lineage>
</organism>
<dbReference type="GO" id="GO:1902903">
    <property type="term" value="P:regulation of supramolecular fiber organization"/>
    <property type="evidence" value="ECO:0007669"/>
    <property type="project" value="UniProtKB-ARBA"/>
</dbReference>
<name>A0AAD3DRZ9_9CHLO</name>
<evidence type="ECO:0000313" key="9">
    <source>
        <dbReference type="Proteomes" id="UP001054857"/>
    </source>
</evidence>
<evidence type="ECO:0000256" key="3">
    <source>
        <dbReference type="ARBA" id="ARBA00022737"/>
    </source>
</evidence>
<feature type="region of interest" description="Disordered" evidence="6">
    <location>
        <begin position="718"/>
        <end position="799"/>
    </location>
</feature>
<evidence type="ECO:0000256" key="2">
    <source>
        <dbReference type="ARBA" id="ARBA00022490"/>
    </source>
</evidence>
<sequence>MSAPHWSDIKEDLLSSSKQRLSGLESLETLLKQTSLDKTELGELLDLSPSLLSDSSSKVAQQTLEALGLVILRADTSIVPYINGLVPCVAERLGDSRQPVRTQALQVLVALCKALKPELVLDKFSSLWQHKNWKVKQGLLDVIAEVVSTVGASFLGGRDQNNALLKQVVRMLEDPDMVVREAAQGCLKEICCHAPAAVANTIQSSNLRPAVQREALSRLDLQTETTMADVAVKRSSGGVCAADSSTDYSAPLAASSGRVSSGGLASSSAPARDTAAPRQVEARRQSAANAGPSQPPAAPPKRGGFKDGGGVTLDGDLPPAAPIPITSERDLRAELEAATATLAKAPDTEWQDRMEAMQRVEGLVLGGALEYECFYEAMKGLAQVLTQQFKERRSTIARQACHLIGVLARALGPRFEPHALTLMPTLFGVLVITVAVMAESADMGMKGILRHCQAPRVLQVISDGLCKEKNPKTRQFCAGYLVLILEEWDVGVWGRSLDPVEVAIRAGAQDSNADTRQSSRTAMALYNSALPDRAQAFLKRLDSGLQDKLASGLGVAKPAKPAAGASRQSLSAAIAANKRRAAAAANAAGESDILVVASGPVKREPAADSQPNPAAGAAAVPRPRGPSRTSSAGELPPAEAQVRPAAAPAPPTASRPSRKSIALPPGRIPGGSADLTSLLGESSGSGLLDPSTQARVAALRSRRVSAVPFEPVKESGAARIPPASVPPTAPAMRLSSDGTGASRVPCPLGPEQQPNRLPTAPAVPAASASARSVGTWQADRDRSSGAPDVGANPPGASSGHVPLSRVISAIYGGPRSWSDKVEALSALAAHVRASVPGAGETSSTMDGSSWPGPVPRELTAEPEKVAQSLERVRERLLEALEDPHQKVLSSALSLFADVVRYYGRVMEAQLDRLLPVLLNKGAEQKEQSKSLCAEVLAECGKAYRHDLLIPALTKCLDVVKPPRGKQMALEFFRAHLDQWGALNATQLKHWLVRLAPLLDDRAPELRKRASDVMDALMAAPWAREPINYVAYQHNNADVGPLRRYLNAQSSHVPAAAPSGIGSELGGFGSAQPHLAVAGAPPAATNDSRRQLPSAAPAAPVQIPAQPAPQPSSRWPGQAPGGMEDARQAAATPPADGYMVQPGISMQTQQPGRTYAPGAQPSQTPPGQGPGSAAVRPPYVTPPGPNPAVTPPVASYTSQAYTGHRLGGAAITPSPLPRRPLQIPQDPNSQQLLLTQLLDSARAAVGGDPATNPGASMDQQTSAMEQLADAVEGCGRDAWVRMFPLLMVEISAWVQHPTRQVRTMSFGLLKELLVHQPQLFTDNNLESQVMLLLHGSGDAVREVSMYAGQAMRALLALCNGHQAMLLLQLLLPRERDAHRRSKDKGMRLIAVLDGIRQLAARLDRSELRQLTFNPHPETGTTLLESLVPNLGDPETSVRRGVVVTLADLWFRLGHGVRDVLQVLAGQSFNLLCIYYLKLHNVTITAGEQNPTEHPLVLGSGA</sequence>
<dbReference type="GO" id="GO:0000226">
    <property type="term" value="P:microtubule cytoskeleton organization"/>
    <property type="evidence" value="ECO:0007669"/>
    <property type="project" value="TreeGrafter"/>
</dbReference>
<feature type="compositionally biased region" description="Low complexity" evidence="6">
    <location>
        <begin position="253"/>
        <end position="271"/>
    </location>
</feature>
<dbReference type="GO" id="GO:0031110">
    <property type="term" value="P:regulation of microtubule polymerization or depolymerization"/>
    <property type="evidence" value="ECO:0007669"/>
    <property type="project" value="UniProtKB-ARBA"/>
</dbReference>
<feature type="domain" description="TOG" evidence="7">
    <location>
        <begin position="796"/>
        <end position="1058"/>
    </location>
</feature>
<dbReference type="Pfam" id="PF21041">
    <property type="entry name" value="XMAP215_CLASP_TOG"/>
    <property type="match status" value="1"/>
</dbReference>
<evidence type="ECO:0000256" key="1">
    <source>
        <dbReference type="ARBA" id="ARBA00004245"/>
    </source>
</evidence>
<dbReference type="GO" id="GO:0005881">
    <property type="term" value="C:cytoplasmic microtubule"/>
    <property type="evidence" value="ECO:0007669"/>
    <property type="project" value="TreeGrafter"/>
</dbReference>
<dbReference type="InterPro" id="IPR048491">
    <property type="entry name" value="XMAP215_CLASP_TOG"/>
</dbReference>
<feature type="compositionally biased region" description="Low complexity" evidence="6">
    <location>
        <begin position="677"/>
        <end position="689"/>
    </location>
</feature>
<comment type="caution">
    <text evidence="8">The sequence shown here is derived from an EMBL/GenBank/DDBJ whole genome shotgun (WGS) entry which is preliminary data.</text>
</comment>
<dbReference type="Gene3D" id="1.25.10.10">
    <property type="entry name" value="Leucine-rich Repeat Variant"/>
    <property type="match status" value="4"/>
</dbReference>
<dbReference type="InterPro" id="IPR021133">
    <property type="entry name" value="HEAT_type_2"/>
</dbReference>
<feature type="domain" description="TOG" evidence="7">
    <location>
        <begin position="324"/>
        <end position="562"/>
    </location>
</feature>
<keyword evidence="3" id="KW-0677">Repeat</keyword>
<feature type="region of interest" description="Disordered" evidence="6">
    <location>
        <begin position="1076"/>
        <end position="1193"/>
    </location>
</feature>
<evidence type="ECO:0000256" key="6">
    <source>
        <dbReference type="SAM" id="MobiDB-lite"/>
    </source>
</evidence>
<dbReference type="SUPFAM" id="SSF48371">
    <property type="entry name" value="ARM repeat"/>
    <property type="match status" value="2"/>
</dbReference>
<reference evidence="8 9" key="1">
    <citation type="journal article" date="2021" name="Sci. Rep.">
        <title>Genome sequencing of the multicellular alga Astrephomene provides insights into convergent evolution of germ-soma differentiation.</title>
        <authorList>
            <person name="Yamashita S."/>
            <person name="Yamamoto K."/>
            <person name="Matsuzaki R."/>
            <person name="Suzuki S."/>
            <person name="Yamaguchi H."/>
            <person name="Hirooka S."/>
            <person name="Minakuchi Y."/>
            <person name="Miyagishima S."/>
            <person name="Kawachi M."/>
            <person name="Toyoda A."/>
            <person name="Nozaki H."/>
        </authorList>
    </citation>
    <scope>NUCLEOTIDE SEQUENCE [LARGE SCALE GENOMIC DNA]</scope>
    <source>
        <strain evidence="8 9">NIES-4017</strain>
    </source>
</reference>
<feature type="compositionally biased region" description="Low complexity" evidence="6">
    <location>
        <begin position="760"/>
        <end position="773"/>
    </location>
</feature>
<keyword evidence="9" id="KW-1185">Reference proteome</keyword>
<feature type="compositionally biased region" description="Low complexity" evidence="6">
    <location>
        <begin position="611"/>
        <end position="622"/>
    </location>
</feature>